<accession>A0ABT0ISD5</accession>
<dbReference type="EMBL" id="JALPRY010000014">
    <property type="protein sequence ID" value="MCK8780797.1"/>
    <property type="molecule type" value="Genomic_DNA"/>
</dbReference>
<evidence type="ECO:0000313" key="1">
    <source>
        <dbReference type="EMBL" id="MCK8780797.1"/>
    </source>
</evidence>
<proteinExistence type="predicted"/>
<evidence type="ECO:0000313" key="2">
    <source>
        <dbReference type="Proteomes" id="UP001202827"/>
    </source>
</evidence>
<dbReference type="Gene3D" id="3.40.50.1010">
    <property type="entry name" value="5'-nuclease"/>
    <property type="match status" value="1"/>
</dbReference>
<dbReference type="Proteomes" id="UP001202827">
    <property type="component" value="Unassembled WGS sequence"/>
</dbReference>
<dbReference type="InterPro" id="IPR029060">
    <property type="entry name" value="PIN-like_dom_sf"/>
</dbReference>
<dbReference type="SUPFAM" id="SSF88723">
    <property type="entry name" value="PIN domain-like"/>
    <property type="match status" value="1"/>
</dbReference>
<name>A0ABT0ISD5_9HYPH</name>
<protein>
    <submittedName>
        <fullName evidence="1">Type II toxin-antitoxin system VapC family toxin</fullName>
    </submittedName>
</protein>
<keyword evidence="2" id="KW-1185">Reference proteome</keyword>
<comment type="caution">
    <text evidence="1">The sequence shown here is derived from an EMBL/GenBank/DDBJ whole genome shotgun (WGS) entry which is preliminary data.</text>
</comment>
<sequence length="175" mass="19838">MTSNIFLLDTNIVSETQKRRFGPELMRWLHANWPVAIPYPVILEVRFGILQRQRDDPAGAAKLRLWYDALLETEPEFPAMTMGIAELQAQMLEVPYLKNLWINQSPKGRRPPGQDLCIAAIAIEHQMPIATLNTKDFLQINQYFPLPGVLDPVSGVWAVQPVGESQSAWFSRGLV</sequence>
<gene>
    <name evidence="1" type="ORF">M0654_12460</name>
</gene>
<dbReference type="RefSeq" id="WP_248683379.1">
    <property type="nucleotide sequence ID" value="NZ_JALPRY010000014.1"/>
</dbReference>
<organism evidence="1 2">
    <name type="scientific">Neorhizobium turbinariae</name>
    <dbReference type="NCBI Taxonomy" id="2937795"/>
    <lineage>
        <taxon>Bacteria</taxon>
        <taxon>Pseudomonadati</taxon>
        <taxon>Pseudomonadota</taxon>
        <taxon>Alphaproteobacteria</taxon>
        <taxon>Hyphomicrobiales</taxon>
        <taxon>Rhizobiaceae</taxon>
        <taxon>Rhizobium/Agrobacterium group</taxon>
        <taxon>Neorhizobium</taxon>
    </lineage>
</organism>
<reference evidence="1 2" key="1">
    <citation type="submission" date="2022-04" db="EMBL/GenBank/DDBJ databases">
        <title>Rhizobium coralii sp. nov., isolated from coral Turbinaria peltata.</title>
        <authorList>
            <person name="Sun H."/>
        </authorList>
    </citation>
    <scope>NUCLEOTIDE SEQUENCE [LARGE SCALE GENOMIC DNA]</scope>
    <source>
        <strain evidence="1 2">NTR19</strain>
    </source>
</reference>